<dbReference type="GO" id="GO:0007165">
    <property type="term" value="P:signal transduction"/>
    <property type="evidence" value="ECO:0007669"/>
    <property type="project" value="UniProtKB-KW"/>
</dbReference>
<reference evidence="11" key="1">
    <citation type="journal article" date="2017" name="Comp. Biochem. Physiol. Part D Genomics Proteomics">
        <title>Candidate chemosensory genes identified in the endoparasitoid Meteorus pulchricornis (Hymenoptera: Braconidae) by antennal transcriptome analysis.</title>
        <authorList>
            <person name="Sheng S."/>
            <person name="Liao C.W."/>
            <person name="Zheng Y."/>
            <person name="Zhou Y."/>
            <person name="Xu Y."/>
            <person name="Song W.M."/>
            <person name="He P."/>
            <person name="Zhang J."/>
            <person name="Wu F.A."/>
        </authorList>
    </citation>
    <scope>NUCLEOTIDE SEQUENCE</scope>
    <source>
        <strain evidence="11">Zhenjiang</strain>
    </source>
</reference>
<protein>
    <recommendedName>
        <fullName evidence="10">Odorant receptor</fullName>
    </recommendedName>
</protein>
<dbReference type="GO" id="GO:0004984">
    <property type="term" value="F:olfactory receptor activity"/>
    <property type="evidence" value="ECO:0007669"/>
    <property type="project" value="InterPro"/>
</dbReference>
<name>A0A1S5VFK3_9HYME</name>
<dbReference type="AlphaFoldDB" id="A0A1S5VFK3"/>
<evidence type="ECO:0000256" key="6">
    <source>
        <dbReference type="ARBA" id="ARBA00022989"/>
    </source>
</evidence>
<evidence type="ECO:0000256" key="1">
    <source>
        <dbReference type="ARBA" id="ARBA00004651"/>
    </source>
</evidence>
<keyword evidence="6 10" id="KW-1133">Transmembrane helix</keyword>
<keyword evidence="8 10" id="KW-0675">Receptor</keyword>
<keyword evidence="7 10" id="KW-0472">Membrane</keyword>
<feature type="transmembrane region" description="Helical" evidence="10">
    <location>
        <begin position="133"/>
        <end position="158"/>
    </location>
</feature>
<dbReference type="InterPro" id="IPR004117">
    <property type="entry name" value="7tm6_olfct_rcpt"/>
</dbReference>
<comment type="similarity">
    <text evidence="10">Belongs to the insect chemoreceptor superfamily. Heteromeric odorant receptor channel (TC 1.A.69) family.</text>
</comment>
<evidence type="ECO:0000256" key="9">
    <source>
        <dbReference type="ARBA" id="ARBA00023224"/>
    </source>
</evidence>
<comment type="subcellular location">
    <subcellularLocation>
        <location evidence="1 10">Cell membrane</location>
        <topology evidence="1 10">Multi-pass membrane protein</topology>
    </subcellularLocation>
</comment>
<evidence type="ECO:0000256" key="5">
    <source>
        <dbReference type="ARBA" id="ARBA00022725"/>
    </source>
</evidence>
<keyword evidence="9 10" id="KW-0807">Transducer</keyword>
<evidence type="ECO:0000313" key="11">
    <source>
        <dbReference type="EMBL" id="AQN78421.1"/>
    </source>
</evidence>
<sequence>MSQNQGIEDYNWAVNEIHLAMKICGIHFDNDRSKWLQSLMTLRAIFLASIVINFILFPAIPAMIKVWGHLTLVIDNLIIFIPFVMSICNLFSMWCNRKEVGGLFQEIEKDWMIQRPIAERNIMIKNAKTSMNIIRFAYITATCLISTHNMQFWVLGIIPRTLTNLTDGERPLLIQTYYMYDVTTDVNFMLTAIGQTLSTMVAALCYTTAGCIFYTFVFHICGQLEILKILMENMFGDNEQESDKLDESAAQFFKVVVRRHQELIKFAEMVEDIFNMLFLQQFLGSMISISSEGFLIISMIVGDVDVPAVAVIFVIIYAIYCIVMTLVYCTGGEYLIASSEAIYTAIYNSHWYNSERLHRMELTVIINRAQRPLYITIGKFTPISLTTFTNFMKTTGSYMSVLLAVKS</sequence>
<feature type="transmembrane region" description="Helical" evidence="10">
    <location>
        <begin position="70"/>
        <end position="91"/>
    </location>
</feature>
<evidence type="ECO:0000256" key="2">
    <source>
        <dbReference type="ARBA" id="ARBA00022475"/>
    </source>
</evidence>
<dbReference type="Pfam" id="PF02949">
    <property type="entry name" value="7tm_6"/>
    <property type="match status" value="1"/>
</dbReference>
<accession>A0A1S5VFK3</accession>
<proteinExistence type="evidence at transcript level"/>
<comment type="caution">
    <text evidence="10">Lacks conserved residue(s) required for the propagation of feature annotation.</text>
</comment>
<dbReference type="EMBL" id="KY445486">
    <property type="protein sequence ID" value="AQN78421.1"/>
    <property type="molecule type" value="mRNA"/>
</dbReference>
<evidence type="ECO:0000256" key="8">
    <source>
        <dbReference type="ARBA" id="ARBA00023170"/>
    </source>
</evidence>
<keyword evidence="5 10" id="KW-0552">Olfaction</keyword>
<dbReference type="GO" id="GO:0005886">
    <property type="term" value="C:plasma membrane"/>
    <property type="evidence" value="ECO:0007669"/>
    <property type="project" value="UniProtKB-SubCell"/>
</dbReference>
<feature type="transmembrane region" description="Helical" evidence="10">
    <location>
        <begin position="282"/>
        <end position="302"/>
    </location>
</feature>
<evidence type="ECO:0000256" key="4">
    <source>
        <dbReference type="ARBA" id="ARBA00022692"/>
    </source>
</evidence>
<organism evidence="11">
    <name type="scientific">Meteorus pulchricornis</name>
    <dbReference type="NCBI Taxonomy" id="51522"/>
    <lineage>
        <taxon>Eukaryota</taxon>
        <taxon>Metazoa</taxon>
        <taxon>Ecdysozoa</taxon>
        <taxon>Arthropoda</taxon>
        <taxon>Hexapoda</taxon>
        <taxon>Insecta</taxon>
        <taxon>Pterygota</taxon>
        <taxon>Neoptera</taxon>
        <taxon>Endopterygota</taxon>
        <taxon>Hymenoptera</taxon>
        <taxon>Apocrita</taxon>
        <taxon>Ichneumonoidea</taxon>
        <taxon>Braconidae</taxon>
        <taxon>Meteorinae</taxon>
        <taxon>Meteorus</taxon>
    </lineage>
</organism>
<evidence type="ECO:0000256" key="10">
    <source>
        <dbReference type="RuleBase" id="RU351113"/>
    </source>
</evidence>
<feature type="transmembrane region" description="Helical" evidence="10">
    <location>
        <begin position="197"/>
        <end position="221"/>
    </location>
</feature>
<dbReference type="GO" id="GO:0005549">
    <property type="term" value="F:odorant binding"/>
    <property type="evidence" value="ECO:0007669"/>
    <property type="project" value="InterPro"/>
</dbReference>
<keyword evidence="4 10" id="KW-0812">Transmembrane</keyword>
<keyword evidence="2" id="KW-1003">Cell membrane</keyword>
<evidence type="ECO:0000256" key="7">
    <source>
        <dbReference type="ARBA" id="ARBA00023136"/>
    </source>
</evidence>
<dbReference type="PANTHER" id="PTHR21137:SF35">
    <property type="entry name" value="ODORANT RECEPTOR 19A-RELATED"/>
    <property type="match status" value="1"/>
</dbReference>
<keyword evidence="3 10" id="KW-0716">Sensory transduction</keyword>
<feature type="transmembrane region" description="Helical" evidence="10">
    <location>
        <begin position="42"/>
        <end position="64"/>
    </location>
</feature>
<feature type="transmembrane region" description="Helical" evidence="10">
    <location>
        <begin position="308"/>
        <end position="329"/>
    </location>
</feature>
<dbReference type="PANTHER" id="PTHR21137">
    <property type="entry name" value="ODORANT RECEPTOR"/>
    <property type="match status" value="1"/>
</dbReference>
<evidence type="ECO:0000256" key="3">
    <source>
        <dbReference type="ARBA" id="ARBA00022606"/>
    </source>
</evidence>